<name>A0A2W1N7S0_PAEXE</name>
<organism evidence="2 3">
    <name type="scientific">Paenibacillus xerothermodurans</name>
    <dbReference type="NCBI Taxonomy" id="1977292"/>
    <lineage>
        <taxon>Bacteria</taxon>
        <taxon>Bacillati</taxon>
        <taxon>Bacillota</taxon>
        <taxon>Bacilli</taxon>
        <taxon>Bacillales</taxon>
        <taxon>Paenibacillaceae</taxon>
        <taxon>Paenibacillus</taxon>
    </lineage>
</organism>
<accession>A0A2W1N7S0</accession>
<dbReference type="AlphaFoldDB" id="A0A2W1N7S0"/>
<dbReference type="PANTHER" id="PTHR34386">
    <property type="entry name" value="GLUTAREDOXIN"/>
    <property type="match status" value="1"/>
</dbReference>
<reference evidence="2" key="1">
    <citation type="submission" date="2018-06" db="EMBL/GenBank/DDBJ databases">
        <title>Paenibacillus xerothermodurans sp. nov. an extremely dry heat resistant spore forming bacterium isolated from the soil of Cape Canaveral, Florida.</title>
        <authorList>
            <person name="Seuylemezian A."/>
            <person name="Kaur N."/>
            <person name="Patil P."/>
            <person name="Patil P."/>
            <person name="Mayilraj S."/>
            <person name="Vaishampayan P."/>
        </authorList>
    </citation>
    <scope>NUCLEOTIDE SEQUENCE [LARGE SCALE GENOMIC DNA]</scope>
    <source>
        <strain evidence="2">ATCC 27380</strain>
    </source>
</reference>
<dbReference type="CDD" id="cd02976">
    <property type="entry name" value="NrdH"/>
    <property type="match status" value="1"/>
</dbReference>
<dbReference type="GO" id="GO:0045454">
    <property type="term" value="P:cell redox homeostasis"/>
    <property type="evidence" value="ECO:0007669"/>
    <property type="project" value="TreeGrafter"/>
</dbReference>
<dbReference type="PANTHER" id="PTHR34386:SF1">
    <property type="entry name" value="GLUTAREDOXIN-LIKE PROTEIN NRDH"/>
    <property type="match status" value="1"/>
</dbReference>
<gene>
    <name evidence="2" type="ORF">CBW46_010905</name>
</gene>
<dbReference type="Gene3D" id="3.40.30.10">
    <property type="entry name" value="Glutaredoxin"/>
    <property type="match status" value="1"/>
</dbReference>
<dbReference type="OrthoDB" id="9795531at2"/>
<evidence type="ECO:0000313" key="3">
    <source>
        <dbReference type="Proteomes" id="UP000214746"/>
    </source>
</evidence>
<dbReference type="InterPro" id="IPR036249">
    <property type="entry name" value="Thioredoxin-like_sf"/>
</dbReference>
<comment type="caution">
    <text evidence="2">The sequence shown here is derived from an EMBL/GenBank/DDBJ whole genome shotgun (WGS) entry which is preliminary data.</text>
</comment>
<dbReference type="InterPro" id="IPR051548">
    <property type="entry name" value="Grx-like_ET"/>
</dbReference>
<dbReference type="EMBL" id="NHRJ02000005">
    <property type="protein sequence ID" value="PZE20679.1"/>
    <property type="molecule type" value="Genomic_DNA"/>
</dbReference>
<dbReference type="InterPro" id="IPR002109">
    <property type="entry name" value="Glutaredoxin"/>
</dbReference>
<dbReference type="Proteomes" id="UP000214746">
    <property type="component" value="Unassembled WGS sequence"/>
</dbReference>
<protein>
    <submittedName>
        <fullName evidence="2">Glutaredoxin family protein</fullName>
    </submittedName>
</protein>
<evidence type="ECO:0000313" key="2">
    <source>
        <dbReference type="EMBL" id="PZE20679.1"/>
    </source>
</evidence>
<dbReference type="SUPFAM" id="SSF52833">
    <property type="entry name" value="Thioredoxin-like"/>
    <property type="match status" value="1"/>
</dbReference>
<evidence type="ECO:0000259" key="1">
    <source>
        <dbReference type="Pfam" id="PF00462"/>
    </source>
</evidence>
<dbReference type="Pfam" id="PF00462">
    <property type="entry name" value="Glutaredoxin"/>
    <property type="match status" value="1"/>
</dbReference>
<dbReference type="GO" id="GO:0009055">
    <property type="term" value="F:electron transfer activity"/>
    <property type="evidence" value="ECO:0007669"/>
    <property type="project" value="TreeGrafter"/>
</dbReference>
<proteinExistence type="predicted"/>
<dbReference type="PROSITE" id="PS51354">
    <property type="entry name" value="GLUTAREDOXIN_2"/>
    <property type="match status" value="1"/>
</dbReference>
<dbReference type="RefSeq" id="WP_089200051.1">
    <property type="nucleotide sequence ID" value="NZ_NHRJ02000005.1"/>
</dbReference>
<feature type="domain" description="Glutaredoxin" evidence="1">
    <location>
        <begin position="7"/>
        <end position="64"/>
    </location>
</feature>
<keyword evidence="3" id="KW-1185">Reference proteome</keyword>
<sequence>MASEANVIVYSSSNCHFCGQVKKFLNDQGVAFEERNIDLDEKYAEELWNTGMRSVPVTVIGDKKILGFNQTQLNKAIAEL</sequence>